<reference evidence="3" key="1">
    <citation type="submission" date="2016-10" db="EMBL/GenBank/DDBJ databases">
        <authorList>
            <person name="Varghese N."/>
            <person name="Submissions S."/>
        </authorList>
    </citation>
    <scope>NUCLEOTIDE SEQUENCE [LARGE SCALE GENOMIC DNA]</scope>
    <source>
        <strain evidence="3">B4,CECT 8067,JCM 17497</strain>
    </source>
</reference>
<proteinExistence type="predicted"/>
<dbReference type="Proteomes" id="UP000198882">
    <property type="component" value="Unassembled WGS sequence"/>
</dbReference>
<protein>
    <submittedName>
        <fullName evidence="2">Uncharacterized protein</fullName>
    </submittedName>
</protein>
<dbReference type="OrthoDB" id="6744at2157"/>
<dbReference type="Gene3D" id="2.60.40.420">
    <property type="entry name" value="Cupredoxins - blue copper proteins"/>
    <property type="match status" value="1"/>
</dbReference>
<evidence type="ECO:0000313" key="2">
    <source>
        <dbReference type="EMBL" id="SDK73406.1"/>
    </source>
</evidence>
<keyword evidence="3" id="KW-1185">Reference proteome</keyword>
<dbReference type="EMBL" id="FNFE01000006">
    <property type="protein sequence ID" value="SDK73406.1"/>
    <property type="molecule type" value="Genomic_DNA"/>
</dbReference>
<dbReference type="STRING" id="1095776.SAMN04515672_3839"/>
<accession>A0A1G9EBE0</accession>
<name>A0A1G9EBE0_9EURY</name>
<dbReference type="PROSITE" id="PS51257">
    <property type="entry name" value="PROKAR_LIPOPROTEIN"/>
    <property type="match status" value="1"/>
</dbReference>
<feature type="region of interest" description="Disordered" evidence="1">
    <location>
        <begin position="25"/>
        <end position="45"/>
    </location>
</feature>
<evidence type="ECO:0000256" key="1">
    <source>
        <dbReference type="SAM" id="MobiDB-lite"/>
    </source>
</evidence>
<dbReference type="AlphaFoldDB" id="A0A1G9EBE0"/>
<evidence type="ECO:0000313" key="3">
    <source>
        <dbReference type="Proteomes" id="UP000198882"/>
    </source>
</evidence>
<sequence length="157" mass="17283">MNEPVFRRTVIRLSGAVGIAALAGCGGPGDEEDEAQPEDETEDAGEWEGVDEFRFEGRTQAWTGVEPGFLAGEENPTITLIDGNEYDFTWENADGVTHNLEIRDEDDNIVDDYQSEDLSDEGEETTVEGVIASEEMVVYICAYHEATQVGDIEVQTE</sequence>
<feature type="compositionally biased region" description="Acidic residues" evidence="1">
    <location>
        <begin position="29"/>
        <end position="45"/>
    </location>
</feature>
<gene>
    <name evidence="2" type="ORF">SAMN04515672_3839</name>
</gene>
<dbReference type="InterPro" id="IPR008972">
    <property type="entry name" value="Cupredoxin"/>
</dbReference>
<organism evidence="2 3">
    <name type="scientific">Natronorubrum texcoconense</name>
    <dbReference type="NCBI Taxonomy" id="1095776"/>
    <lineage>
        <taxon>Archaea</taxon>
        <taxon>Methanobacteriati</taxon>
        <taxon>Methanobacteriota</taxon>
        <taxon>Stenosarchaea group</taxon>
        <taxon>Halobacteria</taxon>
        <taxon>Halobacteriales</taxon>
        <taxon>Natrialbaceae</taxon>
        <taxon>Natronorubrum</taxon>
    </lineage>
</organism>